<organism evidence="2 3">
    <name type="scientific">Rhipicephalus microplus</name>
    <name type="common">Cattle tick</name>
    <name type="synonym">Boophilus microplus</name>
    <dbReference type="NCBI Taxonomy" id="6941"/>
    <lineage>
        <taxon>Eukaryota</taxon>
        <taxon>Metazoa</taxon>
        <taxon>Ecdysozoa</taxon>
        <taxon>Arthropoda</taxon>
        <taxon>Chelicerata</taxon>
        <taxon>Arachnida</taxon>
        <taxon>Acari</taxon>
        <taxon>Parasitiformes</taxon>
        <taxon>Ixodida</taxon>
        <taxon>Ixodoidea</taxon>
        <taxon>Ixodidae</taxon>
        <taxon>Rhipicephalinae</taxon>
        <taxon>Rhipicephalus</taxon>
        <taxon>Boophilus</taxon>
    </lineage>
</organism>
<reference evidence="2" key="2">
    <citation type="submission" date="2021-09" db="EMBL/GenBank/DDBJ databases">
        <authorList>
            <person name="Jia N."/>
            <person name="Wang J."/>
            <person name="Shi W."/>
            <person name="Du L."/>
            <person name="Sun Y."/>
            <person name="Zhan W."/>
            <person name="Jiang J."/>
            <person name="Wang Q."/>
            <person name="Zhang B."/>
            <person name="Ji P."/>
            <person name="Sakyi L.B."/>
            <person name="Cui X."/>
            <person name="Yuan T."/>
            <person name="Jiang B."/>
            <person name="Yang W."/>
            <person name="Lam T.T.-Y."/>
            <person name="Chang Q."/>
            <person name="Ding S."/>
            <person name="Wang X."/>
            <person name="Zhu J."/>
            <person name="Ruan X."/>
            <person name="Zhao L."/>
            <person name="Wei J."/>
            <person name="Que T."/>
            <person name="Du C."/>
            <person name="Cheng J."/>
            <person name="Dai P."/>
            <person name="Han X."/>
            <person name="Huang E."/>
            <person name="Gao Y."/>
            <person name="Liu J."/>
            <person name="Shao H."/>
            <person name="Ye R."/>
            <person name="Li L."/>
            <person name="Wei W."/>
            <person name="Wang X."/>
            <person name="Wang C."/>
            <person name="Huo Q."/>
            <person name="Li W."/>
            <person name="Guo W."/>
            <person name="Chen H."/>
            <person name="Chen S."/>
            <person name="Zhou L."/>
            <person name="Zhou L."/>
            <person name="Ni X."/>
            <person name="Tian J."/>
            <person name="Zhou Y."/>
            <person name="Sheng Y."/>
            <person name="Liu T."/>
            <person name="Pan Y."/>
            <person name="Xia L."/>
            <person name="Li J."/>
            <person name="Zhao F."/>
            <person name="Cao W."/>
        </authorList>
    </citation>
    <scope>NUCLEOTIDE SEQUENCE</scope>
    <source>
        <strain evidence="2">Rmic-2018</strain>
        <tissue evidence="2">Larvae</tissue>
    </source>
</reference>
<gene>
    <name evidence="2" type="ORF">HPB51_019558</name>
</gene>
<sequence length="208" mass="22866">MSGTYPNQCPLYRDKVQSTATVHALAFGASPFWLDVHGDPVVRRHDRHDVSEMGGPEKEGEGHSPGASEGTRGDFGLHDSRMSTMAAMQSSMVSASSLALGRLLRPLQSREKEEAQLALCGRGETLHTHAAARLCKQHGGRRTTAMRPRPFCRAVPYNLSVWTALQCRRAVGANVKVASPRNSGDLYSWVDKRDLARTSAEWEPRSQI</sequence>
<protein>
    <submittedName>
        <fullName evidence="2">Uncharacterized protein</fullName>
    </submittedName>
</protein>
<dbReference type="Proteomes" id="UP000821866">
    <property type="component" value="Unassembled WGS sequence"/>
</dbReference>
<feature type="compositionally biased region" description="Basic and acidic residues" evidence="1">
    <location>
        <begin position="46"/>
        <end position="62"/>
    </location>
</feature>
<accession>A0A9J6DVY4</accession>
<name>A0A9J6DVY4_RHIMP</name>
<dbReference type="EMBL" id="JABSTU010000007">
    <property type="protein sequence ID" value="KAH8026319.1"/>
    <property type="molecule type" value="Genomic_DNA"/>
</dbReference>
<evidence type="ECO:0000313" key="3">
    <source>
        <dbReference type="Proteomes" id="UP000821866"/>
    </source>
</evidence>
<proteinExistence type="predicted"/>
<feature type="region of interest" description="Disordered" evidence="1">
    <location>
        <begin position="46"/>
        <end position="78"/>
    </location>
</feature>
<reference evidence="2" key="1">
    <citation type="journal article" date="2020" name="Cell">
        <title>Large-Scale Comparative Analyses of Tick Genomes Elucidate Their Genetic Diversity and Vector Capacities.</title>
        <authorList>
            <consortium name="Tick Genome and Microbiome Consortium (TIGMIC)"/>
            <person name="Jia N."/>
            <person name="Wang J."/>
            <person name="Shi W."/>
            <person name="Du L."/>
            <person name="Sun Y."/>
            <person name="Zhan W."/>
            <person name="Jiang J.F."/>
            <person name="Wang Q."/>
            <person name="Zhang B."/>
            <person name="Ji P."/>
            <person name="Bell-Sakyi L."/>
            <person name="Cui X.M."/>
            <person name="Yuan T.T."/>
            <person name="Jiang B.G."/>
            <person name="Yang W.F."/>
            <person name="Lam T.T."/>
            <person name="Chang Q.C."/>
            <person name="Ding S.J."/>
            <person name="Wang X.J."/>
            <person name="Zhu J.G."/>
            <person name="Ruan X.D."/>
            <person name="Zhao L."/>
            <person name="Wei J.T."/>
            <person name="Ye R.Z."/>
            <person name="Que T.C."/>
            <person name="Du C.H."/>
            <person name="Zhou Y.H."/>
            <person name="Cheng J.X."/>
            <person name="Dai P.F."/>
            <person name="Guo W.B."/>
            <person name="Han X.H."/>
            <person name="Huang E.J."/>
            <person name="Li L.F."/>
            <person name="Wei W."/>
            <person name="Gao Y.C."/>
            <person name="Liu J.Z."/>
            <person name="Shao H.Z."/>
            <person name="Wang X."/>
            <person name="Wang C.C."/>
            <person name="Yang T.C."/>
            <person name="Huo Q.B."/>
            <person name="Li W."/>
            <person name="Chen H.Y."/>
            <person name="Chen S.E."/>
            <person name="Zhou L.G."/>
            <person name="Ni X.B."/>
            <person name="Tian J.H."/>
            <person name="Sheng Y."/>
            <person name="Liu T."/>
            <person name="Pan Y.S."/>
            <person name="Xia L.Y."/>
            <person name="Li J."/>
            <person name="Zhao F."/>
            <person name="Cao W.C."/>
        </authorList>
    </citation>
    <scope>NUCLEOTIDE SEQUENCE</scope>
    <source>
        <strain evidence="2">Rmic-2018</strain>
    </source>
</reference>
<comment type="caution">
    <text evidence="2">The sequence shown here is derived from an EMBL/GenBank/DDBJ whole genome shotgun (WGS) entry which is preliminary data.</text>
</comment>
<keyword evidence="3" id="KW-1185">Reference proteome</keyword>
<dbReference type="AlphaFoldDB" id="A0A9J6DVY4"/>
<evidence type="ECO:0000313" key="2">
    <source>
        <dbReference type="EMBL" id="KAH8026319.1"/>
    </source>
</evidence>
<evidence type="ECO:0000256" key="1">
    <source>
        <dbReference type="SAM" id="MobiDB-lite"/>
    </source>
</evidence>